<dbReference type="InterPro" id="IPR006634">
    <property type="entry name" value="TLC-dom"/>
</dbReference>
<accession>A0AAW1RA04</accession>
<dbReference type="EMBL" id="JALJOR010000001">
    <property type="protein sequence ID" value="KAK9830423.1"/>
    <property type="molecule type" value="Genomic_DNA"/>
</dbReference>
<dbReference type="Pfam" id="PF03798">
    <property type="entry name" value="TRAM_LAG1_CLN8"/>
    <property type="match status" value="1"/>
</dbReference>
<evidence type="ECO:0000256" key="2">
    <source>
        <dbReference type="ARBA" id="ARBA00022692"/>
    </source>
</evidence>
<evidence type="ECO:0000256" key="3">
    <source>
        <dbReference type="ARBA" id="ARBA00022989"/>
    </source>
</evidence>
<evidence type="ECO:0000256" key="6">
    <source>
        <dbReference type="SAM" id="Phobius"/>
    </source>
</evidence>
<dbReference type="InterPro" id="IPR042512">
    <property type="entry name" value="TLCD5"/>
</dbReference>
<sequence length="195" mass="21234">MYGTLPSHPQHAQQAILAIVLSVKAVDWSDPLGHFGQPTRPAELLVLSIATGYFFYDTLCCLIIDADLANFLHHVCTLAGLAIGTFPQQSGVELTLCLLLMEVSNPMLHGRYLMRELGMKETALAEINQIAFVLTFFVCRILLGPFVVYGTLTCPTSHPLVKIGGLGIQVVSLFWFYKIAQVAAAKFGGKPKKAA</sequence>
<comment type="subcellular location">
    <subcellularLocation>
        <location evidence="1">Membrane</location>
        <topology evidence="1">Multi-pass membrane protein</topology>
    </subcellularLocation>
</comment>
<keyword evidence="4 5" id="KW-0472">Membrane</keyword>
<keyword evidence="3 6" id="KW-1133">Transmembrane helix</keyword>
<dbReference type="PROSITE" id="PS50922">
    <property type="entry name" value="TLC"/>
    <property type="match status" value="1"/>
</dbReference>
<evidence type="ECO:0000259" key="7">
    <source>
        <dbReference type="PROSITE" id="PS50922"/>
    </source>
</evidence>
<feature type="domain" description="TLC" evidence="7">
    <location>
        <begin position="1"/>
        <end position="188"/>
    </location>
</feature>
<dbReference type="Proteomes" id="UP001489004">
    <property type="component" value="Unassembled WGS sequence"/>
</dbReference>
<dbReference type="PANTHER" id="PTHR31898:SF1">
    <property type="entry name" value="TLC DOMAIN-CONTAINING PROTEIN 5"/>
    <property type="match status" value="1"/>
</dbReference>
<reference evidence="8 9" key="1">
    <citation type="journal article" date="2024" name="Nat. Commun.">
        <title>Phylogenomics reveals the evolutionary origins of lichenization in chlorophyte algae.</title>
        <authorList>
            <person name="Puginier C."/>
            <person name="Libourel C."/>
            <person name="Otte J."/>
            <person name="Skaloud P."/>
            <person name="Haon M."/>
            <person name="Grisel S."/>
            <person name="Petersen M."/>
            <person name="Berrin J.G."/>
            <person name="Delaux P.M."/>
            <person name="Dal Grande F."/>
            <person name="Keller J."/>
        </authorList>
    </citation>
    <scope>NUCLEOTIDE SEQUENCE [LARGE SCALE GENOMIC DNA]</scope>
    <source>
        <strain evidence="8 9">SAG 2043</strain>
    </source>
</reference>
<evidence type="ECO:0000256" key="5">
    <source>
        <dbReference type="PROSITE-ProRule" id="PRU00205"/>
    </source>
</evidence>
<dbReference type="GO" id="GO:0016020">
    <property type="term" value="C:membrane"/>
    <property type="evidence" value="ECO:0007669"/>
    <property type="project" value="UniProtKB-SubCell"/>
</dbReference>
<gene>
    <name evidence="8" type="ORF">WJX72_011688</name>
</gene>
<dbReference type="SMART" id="SM00724">
    <property type="entry name" value="TLC"/>
    <property type="match status" value="1"/>
</dbReference>
<evidence type="ECO:0000313" key="8">
    <source>
        <dbReference type="EMBL" id="KAK9830423.1"/>
    </source>
</evidence>
<feature type="transmembrane region" description="Helical" evidence="6">
    <location>
        <begin position="130"/>
        <end position="148"/>
    </location>
</feature>
<dbReference type="PANTHER" id="PTHR31898">
    <property type="entry name" value="TRANSMEMBRANE PROTEIN 136"/>
    <property type="match status" value="1"/>
</dbReference>
<protein>
    <recommendedName>
        <fullName evidence="7">TLC domain-containing protein</fullName>
    </recommendedName>
</protein>
<keyword evidence="9" id="KW-1185">Reference proteome</keyword>
<evidence type="ECO:0000256" key="1">
    <source>
        <dbReference type="ARBA" id="ARBA00004141"/>
    </source>
</evidence>
<name>A0AAW1RA04_9CHLO</name>
<proteinExistence type="predicted"/>
<evidence type="ECO:0000313" key="9">
    <source>
        <dbReference type="Proteomes" id="UP001489004"/>
    </source>
</evidence>
<dbReference type="AlphaFoldDB" id="A0AAW1RA04"/>
<evidence type="ECO:0000256" key="4">
    <source>
        <dbReference type="ARBA" id="ARBA00023136"/>
    </source>
</evidence>
<organism evidence="8 9">
    <name type="scientific">[Myrmecia] bisecta</name>
    <dbReference type="NCBI Taxonomy" id="41462"/>
    <lineage>
        <taxon>Eukaryota</taxon>
        <taxon>Viridiplantae</taxon>
        <taxon>Chlorophyta</taxon>
        <taxon>core chlorophytes</taxon>
        <taxon>Trebouxiophyceae</taxon>
        <taxon>Trebouxiales</taxon>
        <taxon>Trebouxiaceae</taxon>
        <taxon>Myrmecia</taxon>
    </lineage>
</organism>
<keyword evidence="2 5" id="KW-0812">Transmembrane</keyword>
<comment type="caution">
    <text evidence="8">The sequence shown here is derived from an EMBL/GenBank/DDBJ whole genome shotgun (WGS) entry which is preliminary data.</text>
</comment>